<feature type="binding site" evidence="7">
    <location>
        <position position="177"/>
    </location>
    <ligand>
        <name>glyoxylate</name>
        <dbReference type="ChEBI" id="CHEBI:36655"/>
    </ligand>
</feature>
<dbReference type="OrthoDB" id="1925334at2759"/>
<gene>
    <name evidence="9" type="ORF">BU24DRAFT_408461</name>
</gene>
<name>A0A6A5XR47_9PLEO</name>
<accession>A0A6A5XR47</accession>
<dbReference type="CDD" id="cd02809">
    <property type="entry name" value="alpha_hydroxyacid_oxid_FMN"/>
    <property type="match status" value="1"/>
</dbReference>
<evidence type="ECO:0000256" key="4">
    <source>
        <dbReference type="ARBA" id="ARBA00023002"/>
    </source>
</evidence>
<keyword evidence="10" id="KW-1185">Reference proteome</keyword>
<comment type="similarity">
    <text evidence="5">Belongs to the FMN-dependent alpha-hydroxy acid dehydrogenase family.</text>
</comment>
<sequence>MPADGDDASPITIAEVKDIARKRLPNNVWQYYETGTDDEFLVERNEAIYKELLLRPKFLRNVRDVDTSTTVFGKHYDFPIAIAPSAYQRLAGHQGEVDIARAAFALGTNLCLSSNATTSIEDTANALDSRDSKYPNPWFQLYVLGNRNASADLIRRAEAAGYEALVLTADMPVLGNRLHERKHALVMPDHLSMANYAGRKAGAVSKGRLLLNAATAKEAQDIIAEHSPALPDTSMHWDEVIPWLRSQTKMKVLVKGILTSEDAHLALNAGVDGIVVSNHGGRALDGSVSTLEALPEIVDAVRGRVPVIFDGGIRRGSDVYKALALGADLCLVGRPALWGLSYNGQKGVEHVLHILEREFWRTMTLTGVVNVKQINRTMLGKAKIHGFGIAKL</sequence>
<dbReference type="FunFam" id="3.20.20.70:FF:000029">
    <property type="entry name" value="L-lactate dehydrogenase"/>
    <property type="match status" value="1"/>
</dbReference>
<dbReference type="InterPro" id="IPR037396">
    <property type="entry name" value="FMN_HAD"/>
</dbReference>
<feature type="binding site" evidence="7">
    <location>
        <position position="255"/>
    </location>
    <ligand>
        <name>FMN</name>
        <dbReference type="ChEBI" id="CHEBI:58210"/>
    </ligand>
</feature>
<protein>
    <submittedName>
        <fullName evidence="9">FMN-dependent dehydrogenase</fullName>
    </submittedName>
</protein>
<dbReference type="Proteomes" id="UP000799778">
    <property type="component" value="Unassembled WGS sequence"/>
</dbReference>
<organism evidence="9 10">
    <name type="scientific">Aaosphaeria arxii CBS 175.79</name>
    <dbReference type="NCBI Taxonomy" id="1450172"/>
    <lineage>
        <taxon>Eukaryota</taxon>
        <taxon>Fungi</taxon>
        <taxon>Dikarya</taxon>
        <taxon>Ascomycota</taxon>
        <taxon>Pezizomycotina</taxon>
        <taxon>Dothideomycetes</taxon>
        <taxon>Pleosporomycetidae</taxon>
        <taxon>Pleosporales</taxon>
        <taxon>Pleosporales incertae sedis</taxon>
        <taxon>Aaosphaeria</taxon>
    </lineage>
</organism>
<feature type="binding site" evidence="7">
    <location>
        <position position="142"/>
    </location>
    <ligand>
        <name>glyoxylate</name>
        <dbReference type="ChEBI" id="CHEBI:36655"/>
    </ligand>
</feature>
<evidence type="ECO:0000256" key="5">
    <source>
        <dbReference type="ARBA" id="ARBA00024042"/>
    </source>
</evidence>
<dbReference type="InterPro" id="IPR013785">
    <property type="entry name" value="Aldolase_TIM"/>
</dbReference>
<dbReference type="PANTHER" id="PTHR10578">
    <property type="entry name" value="S -2-HYDROXY-ACID OXIDASE-RELATED"/>
    <property type="match status" value="1"/>
</dbReference>
<evidence type="ECO:0000313" key="10">
    <source>
        <dbReference type="Proteomes" id="UP000799778"/>
    </source>
</evidence>
<reference evidence="9" key="1">
    <citation type="journal article" date="2020" name="Stud. Mycol.">
        <title>101 Dothideomycetes genomes: a test case for predicting lifestyles and emergence of pathogens.</title>
        <authorList>
            <person name="Haridas S."/>
            <person name="Albert R."/>
            <person name="Binder M."/>
            <person name="Bloem J."/>
            <person name="Labutti K."/>
            <person name="Salamov A."/>
            <person name="Andreopoulos B."/>
            <person name="Baker S."/>
            <person name="Barry K."/>
            <person name="Bills G."/>
            <person name="Bluhm B."/>
            <person name="Cannon C."/>
            <person name="Castanera R."/>
            <person name="Culley D."/>
            <person name="Daum C."/>
            <person name="Ezra D."/>
            <person name="Gonzalez J."/>
            <person name="Henrissat B."/>
            <person name="Kuo A."/>
            <person name="Liang C."/>
            <person name="Lipzen A."/>
            <person name="Lutzoni F."/>
            <person name="Magnuson J."/>
            <person name="Mondo S."/>
            <person name="Nolan M."/>
            <person name="Ohm R."/>
            <person name="Pangilinan J."/>
            <person name="Park H.-J."/>
            <person name="Ramirez L."/>
            <person name="Alfaro M."/>
            <person name="Sun H."/>
            <person name="Tritt A."/>
            <person name="Yoshinaga Y."/>
            <person name="Zwiers L.-H."/>
            <person name="Turgeon B."/>
            <person name="Goodwin S."/>
            <person name="Spatafora J."/>
            <person name="Crous P."/>
            <person name="Grigoriev I."/>
        </authorList>
    </citation>
    <scope>NUCLEOTIDE SEQUENCE</scope>
    <source>
        <strain evidence="9">CBS 175.79</strain>
    </source>
</reference>
<evidence type="ECO:0000256" key="7">
    <source>
        <dbReference type="PIRSR" id="PIRSR000138-2"/>
    </source>
</evidence>
<dbReference type="PROSITE" id="PS51349">
    <property type="entry name" value="FMN_HYDROXY_ACID_DH_2"/>
    <property type="match status" value="1"/>
</dbReference>
<dbReference type="SUPFAM" id="SSF51395">
    <property type="entry name" value="FMN-linked oxidoreductases"/>
    <property type="match status" value="1"/>
</dbReference>
<evidence type="ECO:0000313" key="9">
    <source>
        <dbReference type="EMBL" id="KAF2015231.1"/>
    </source>
</evidence>
<dbReference type="PIRSF" id="PIRSF000138">
    <property type="entry name" value="Al-hdrx_acd_dh"/>
    <property type="match status" value="1"/>
</dbReference>
<dbReference type="InterPro" id="IPR012133">
    <property type="entry name" value="Alpha-hydoxy_acid_DH_FMN"/>
</dbReference>
<feature type="binding site" evidence="7">
    <location>
        <begin position="333"/>
        <end position="334"/>
    </location>
    <ligand>
        <name>FMN</name>
        <dbReference type="ChEBI" id="CHEBI:58210"/>
    </ligand>
</feature>
<dbReference type="InterPro" id="IPR000262">
    <property type="entry name" value="FMN-dep_DH"/>
</dbReference>
<evidence type="ECO:0000259" key="8">
    <source>
        <dbReference type="PROSITE" id="PS51349"/>
    </source>
</evidence>
<feature type="binding site" evidence="7">
    <location>
        <position position="279"/>
    </location>
    <ligand>
        <name>glyoxylate</name>
        <dbReference type="ChEBI" id="CHEBI:36655"/>
    </ligand>
</feature>
<feature type="binding site" evidence="7">
    <location>
        <position position="282"/>
    </location>
    <ligand>
        <name>glyoxylate</name>
        <dbReference type="ChEBI" id="CHEBI:36655"/>
    </ligand>
</feature>
<dbReference type="GO" id="GO:0016614">
    <property type="term" value="F:oxidoreductase activity, acting on CH-OH group of donors"/>
    <property type="evidence" value="ECO:0007669"/>
    <property type="project" value="UniProtKB-ARBA"/>
</dbReference>
<keyword evidence="2 7" id="KW-0285">Flavoprotein</keyword>
<feature type="binding site" evidence="7">
    <location>
        <begin position="84"/>
        <end position="86"/>
    </location>
    <ligand>
        <name>FMN</name>
        <dbReference type="ChEBI" id="CHEBI:58210"/>
    </ligand>
</feature>
<feature type="binding site" evidence="7">
    <location>
        <position position="277"/>
    </location>
    <ligand>
        <name>FMN</name>
        <dbReference type="ChEBI" id="CHEBI:58210"/>
    </ligand>
</feature>
<dbReference type="GO" id="GO:0010181">
    <property type="term" value="F:FMN binding"/>
    <property type="evidence" value="ECO:0007669"/>
    <property type="project" value="InterPro"/>
</dbReference>
<feature type="binding site" evidence="7">
    <location>
        <position position="113"/>
    </location>
    <ligand>
        <name>FMN</name>
        <dbReference type="ChEBI" id="CHEBI:58210"/>
    </ligand>
</feature>
<evidence type="ECO:0000256" key="2">
    <source>
        <dbReference type="ARBA" id="ARBA00022630"/>
    </source>
</evidence>
<keyword evidence="3 7" id="KW-0288">FMN</keyword>
<keyword evidence="4" id="KW-0560">Oxidoreductase</keyword>
<dbReference type="AlphaFoldDB" id="A0A6A5XR47"/>
<feature type="binding site" evidence="7">
    <location>
        <position position="31"/>
    </location>
    <ligand>
        <name>glyoxylate</name>
        <dbReference type="ChEBI" id="CHEBI:36655"/>
    </ligand>
</feature>
<dbReference type="GeneID" id="54283259"/>
<dbReference type="Pfam" id="PF01070">
    <property type="entry name" value="FMN_dh"/>
    <property type="match status" value="1"/>
</dbReference>
<dbReference type="PANTHER" id="PTHR10578:SF149">
    <property type="entry name" value="2-HYDROXYACID OXIDASE 2"/>
    <property type="match status" value="1"/>
</dbReference>
<feature type="binding site" evidence="7">
    <location>
        <position position="168"/>
    </location>
    <ligand>
        <name>FMN</name>
        <dbReference type="ChEBI" id="CHEBI:58210"/>
    </ligand>
</feature>
<comment type="cofactor">
    <cofactor evidence="1">
        <name>FMN</name>
        <dbReference type="ChEBI" id="CHEBI:58210"/>
    </cofactor>
</comment>
<dbReference type="RefSeq" id="XP_033383570.1">
    <property type="nucleotide sequence ID" value="XM_033525862.1"/>
</dbReference>
<feature type="domain" description="FMN hydroxy acid dehydrogenase" evidence="8">
    <location>
        <begin position="5"/>
        <end position="384"/>
    </location>
</feature>
<evidence type="ECO:0000256" key="1">
    <source>
        <dbReference type="ARBA" id="ARBA00001917"/>
    </source>
</evidence>
<feature type="active site" description="Proton acceptor" evidence="6">
    <location>
        <position position="279"/>
    </location>
</feature>
<feature type="binding site" evidence="7">
    <location>
        <begin position="310"/>
        <end position="314"/>
    </location>
    <ligand>
        <name>FMN</name>
        <dbReference type="ChEBI" id="CHEBI:58210"/>
    </ligand>
</feature>
<feature type="binding site" evidence="7">
    <location>
        <position position="140"/>
    </location>
    <ligand>
        <name>FMN</name>
        <dbReference type="ChEBI" id="CHEBI:58210"/>
    </ligand>
</feature>
<dbReference type="EMBL" id="ML978069">
    <property type="protein sequence ID" value="KAF2015231.1"/>
    <property type="molecule type" value="Genomic_DNA"/>
</dbReference>
<dbReference type="Gene3D" id="3.20.20.70">
    <property type="entry name" value="Aldolase class I"/>
    <property type="match status" value="1"/>
</dbReference>
<proteinExistence type="inferred from homology"/>
<evidence type="ECO:0000256" key="6">
    <source>
        <dbReference type="PIRSR" id="PIRSR000138-1"/>
    </source>
</evidence>
<evidence type="ECO:0000256" key="3">
    <source>
        <dbReference type="ARBA" id="ARBA00022643"/>
    </source>
</evidence>